<evidence type="ECO:0000259" key="3">
    <source>
        <dbReference type="Pfam" id="PF21725"/>
    </source>
</evidence>
<dbReference type="AlphaFoldDB" id="A0A223RR42"/>
<feature type="domain" description="Putative T7SS secretion signal" evidence="3">
    <location>
        <begin position="17"/>
        <end position="193"/>
    </location>
</feature>
<sequence length="449" mass="46116">MSGTSEYPALGFDPAPGDASTVESVAEDLQQVATKMGNAREALAEIGDQDGLWEGKAAEAFLGTVGELPKYLDQAHRSLSGASKTLTQWSHDLSSMQQKARSYEAEAAAARQRVREAESNPNLGLANQRFSDQASLQEAERKLADARAALNKANADLEAILEQAKRLLRQHDDVAQDVEDALRRAADEAPEKPGLLERLGNALEELGESISDAADQAWQWIQDHADVIAKVGDVLSTVGTVLSVVAAATSWIPGVNAVTACAAVGVSAAALGTHALAKAAGADVSWSKMAFDAIGMIPGGGAAKGGLAAAKVVPKAVKSGKTAAKFADTGKVAAGAEAAGKTLNRAGAQAVGSRANMVNKALKPFGGEGVALNSWKTGERAMVTGSEKMAHTAQSGAAVAAGTGVLAAEKSAIMVGKWEAQPYIEKGENAVKDAAGNATRGFQNALAAR</sequence>
<dbReference type="RefSeq" id="WP_052427993.1">
    <property type="nucleotide sequence ID" value="NZ_CP022752.1"/>
</dbReference>
<accession>A0A223RR42</accession>
<dbReference type="InterPro" id="IPR036689">
    <property type="entry name" value="ESAT-6-like_sf"/>
</dbReference>
<dbReference type="Proteomes" id="UP000215043">
    <property type="component" value="Chromosome"/>
</dbReference>
<evidence type="ECO:0000256" key="2">
    <source>
        <dbReference type="SAM" id="MobiDB-lite"/>
    </source>
</evidence>
<reference evidence="4 5" key="1">
    <citation type="submission" date="2017-08" db="EMBL/GenBank/DDBJ databases">
        <title>The complete genome sequence of moderately halophilic actinomycete Actinopolyspora erythraea YIM 90600, the producer of novel erythromycin, novel actinopolysporins A-C and tubercidin.</title>
        <authorList>
            <person name="Yin M."/>
            <person name="Tang S."/>
        </authorList>
    </citation>
    <scope>NUCLEOTIDE SEQUENCE [LARGE SCALE GENOMIC DNA]</scope>
    <source>
        <strain evidence="4 5">YIM 90600</strain>
    </source>
</reference>
<proteinExistence type="predicted"/>
<dbReference type="OrthoDB" id="4140785at2"/>
<protein>
    <recommendedName>
        <fullName evidence="3">Putative T7SS secretion signal domain-containing protein</fullName>
    </recommendedName>
</protein>
<dbReference type="InterPro" id="IPR049082">
    <property type="entry name" value="T7SS_signal"/>
</dbReference>
<gene>
    <name evidence="4" type="ORF">CDG81_08615</name>
</gene>
<dbReference type="KEGG" id="aey:CDG81_08615"/>
<dbReference type="EMBL" id="CP022752">
    <property type="protein sequence ID" value="ASU78345.1"/>
    <property type="molecule type" value="Genomic_DNA"/>
</dbReference>
<dbReference type="Pfam" id="PF21725">
    <property type="entry name" value="T7SS_signal"/>
    <property type="match status" value="1"/>
</dbReference>
<feature type="region of interest" description="Disordered" evidence="2">
    <location>
        <begin position="1"/>
        <end position="24"/>
    </location>
</feature>
<keyword evidence="1" id="KW-0175">Coiled coil</keyword>
<name>A0A223RR42_9ACTN</name>
<evidence type="ECO:0000313" key="5">
    <source>
        <dbReference type="Proteomes" id="UP000215043"/>
    </source>
</evidence>
<organism evidence="4 5">
    <name type="scientific">Actinopolyspora erythraea</name>
    <dbReference type="NCBI Taxonomy" id="414996"/>
    <lineage>
        <taxon>Bacteria</taxon>
        <taxon>Bacillati</taxon>
        <taxon>Actinomycetota</taxon>
        <taxon>Actinomycetes</taxon>
        <taxon>Actinopolysporales</taxon>
        <taxon>Actinopolysporaceae</taxon>
        <taxon>Actinopolyspora</taxon>
    </lineage>
</organism>
<evidence type="ECO:0000256" key="1">
    <source>
        <dbReference type="SAM" id="Coils"/>
    </source>
</evidence>
<feature type="coiled-coil region" evidence="1">
    <location>
        <begin position="86"/>
        <end position="216"/>
    </location>
</feature>
<dbReference type="Gene3D" id="1.10.287.1490">
    <property type="match status" value="1"/>
</dbReference>
<evidence type="ECO:0000313" key="4">
    <source>
        <dbReference type="EMBL" id="ASU78345.1"/>
    </source>
</evidence>
<dbReference type="SUPFAM" id="SSF140453">
    <property type="entry name" value="EsxAB dimer-like"/>
    <property type="match status" value="1"/>
</dbReference>